<name>A0A7R9F3R2_9NEOP</name>
<keyword evidence="5" id="KW-0132">Cell division</keyword>
<evidence type="ECO:0000256" key="3">
    <source>
        <dbReference type="ARBA" id="ARBA00022490"/>
    </source>
</evidence>
<feature type="compositionally biased region" description="Basic and acidic residues" evidence="12">
    <location>
        <begin position="104"/>
        <end position="113"/>
    </location>
</feature>
<dbReference type="GO" id="GO:0007051">
    <property type="term" value="P:spindle organization"/>
    <property type="evidence" value="ECO:0007669"/>
    <property type="project" value="TreeGrafter"/>
</dbReference>
<keyword evidence="7" id="KW-0498">Mitosis</keyword>
<dbReference type="GO" id="GO:0005634">
    <property type="term" value="C:nucleus"/>
    <property type="evidence" value="ECO:0007669"/>
    <property type="project" value="UniProtKB-SubCell"/>
</dbReference>
<feature type="domain" description="Calponin-homology (CH)" evidence="13">
    <location>
        <begin position="912"/>
        <end position="1044"/>
    </location>
</feature>
<dbReference type="CDD" id="cd23767">
    <property type="entry name" value="IQCD"/>
    <property type="match status" value="9"/>
</dbReference>
<evidence type="ECO:0000256" key="9">
    <source>
        <dbReference type="ARBA" id="ARBA00023054"/>
    </source>
</evidence>
<dbReference type="InterPro" id="IPR000048">
    <property type="entry name" value="IQ_motif_EF-hand-BS"/>
</dbReference>
<dbReference type="GO" id="GO:0005516">
    <property type="term" value="F:calmodulin binding"/>
    <property type="evidence" value="ECO:0007669"/>
    <property type="project" value="UniProtKB-KW"/>
</dbReference>
<keyword evidence="6" id="KW-0677">Repeat</keyword>
<dbReference type="InterPro" id="IPR051185">
    <property type="entry name" value="ASPM"/>
</dbReference>
<dbReference type="PROSITE" id="PS50021">
    <property type="entry name" value="CH"/>
    <property type="match status" value="1"/>
</dbReference>
<dbReference type="EMBL" id="OD568028">
    <property type="protein sequence ID" value="CAD7446462.1"/>
    <property type="molecule type" value="Genomic_DNA"/>
</dbReference>
<dbReference type="InterPro" id="IPR027417">
    <property type="entry name" value="P-loop_NTPase"/>
</dbReference>
<dbReference type="GO" id="GO:0000922">
    <property type="term" value="C:spindle pole"/>
    <property type="evidence" value="ECO:0007669"/>
    <property type="project" value="TreeGrafter"/>
</dbReference>
<dbReference type="Pfam" id="PF15780">
    <property type="entry name" value="ASH"/>
    <property type="match status" value="1"/>
</dbReference>
<dbReference type="GO" id="GO:0051301">
    <property type="term" value="P:cell division"/>
    <property type="evidence" value="ECO:0007669"/>
    <property type="project" value="UniProtKB-KW"/>
</dbReference>
<dbReference type="InterPro" id="IPR036872">
    <property type="entry name" value="CH_dom_sf"/>
</dbReference>
<gene>
    <name evidence="14" type="ORF">TBIB3V08_LOCUS8792</name>
</gene>
<keyword evidence="11" id="KW-0131">Cell cycle</keyword>
<evidence type="ECO:0000256" key="1">
    <source>
        <dbReference type="ARBA" id="ARBA00004123"/>
    </source>
</evidence>
<feature type="region of interest" description="Disordered" evidence="12">
    <location>
        <begin position="104"/>
        <end position="127"/>
    </location>
</feature>
<reference evidence="14" key="1">
    <citation type="submission" date="2020-11" db="EMBL/GenBank/DDBJ databases">
        <authorList>
            <person name="Tran Van P."/>
        </authorList>
    </citation>
    <scope>NUCLEOTIDE SEQUENCE</scope>
</reference>
<evidence type="ECO:0000256" key="4">
    <source>
        <dbReference type="ARBA" id="ARBA00022553"/>
    </source>
</evidence>
<dbReference type="SUPFAM" id="SSF47576">
    <property type="entry name" value="Calponin-homology domain, CH-domain"/>
    <property type="match status" value="1"/>
</dbReference>
<proteinExistence type="predicted"/>
<evidence type="ECO:0000256" key="11">
    <source>
        <dbReference type="ARBA" id="ARBA00023306"/>
    </source>
</evidence>
<keyword evidence="8" id="KW-0112">Calmodulin-binding</keyword>
<evidence type="ECO:0000256" key="7">
    <source>
        <dbReference type="ARBA" id="ARBA00022776"/>
    </source>
</evidence>
<keyword evidence="4" id="KW-0597">Phosphoprotein</keyword>
<dbReference type="GO" id="GO:0000278">
    <property type="term" value="P:mitotic cell cycle"/>
    <property type="evidence" value="ECO:0007669"/>
    <property type="project" value="TreeGrafter"/>
</dbReference>
<dbReference type="Pfam" id="PF00612">
    <property type="entry name" value="IQ"/>
    <property type="match status" value="10"/>
</dbReference>
<comment type="subcellular location">
    <subcellularLocation>
        <location evidence="2">Cytoplasm</location>
    </subcellularLocation>
    <subcellularLocation>
        <location evidence="1">Nucleus</location>
    </subcellularLocation>
</comment>
<sequence length="1880" mass="216121">MKKNSYFWPLDERNLLVWFSKLPPAERGLVLAPDNFTLQPLQEASVVITWCPTVAGSWREVVTVCSGRRLKLDIALILIAAVPSKKGTKRFASLREKNEVSFKISKQDAGPKEKRTKPARTKFSSNIPNKHGEDFWKPWQTVDTFEPINATKLPSSGSLTPIRRQTYDVNSRLNEINLSFGDDDKENQVSPFNLTERHSHQIISPELNNTFVRSHNSPDISLCLNDVDRVFSGITLVPKDNIGSPRDKYYSQWSTDIPSPSLRRETYSIVQDCEPLLRKFDDVQLSVKRQTVHRGRRVETITSAKLIGTPASRSSGSDKFNDSLEIDKNENTFLSPATDAWQKWRSRVESTNSIFETKSTPGNQSFSVFSPLNNASNFTNQSDFTNRFNKIRICSNSSDDKNSELDPLPTSEATWNDDKFTYNIPNNLFREFYNQTSSPMYNEGGEPHISLETLSPQSLVSQHGSGFGNLLQTAQSVMEANLWHRQTRDVLPDIQENCMGGFPLEQKTKEAYKVDQVPAKASAVSAIKVEPVLLEFSPPHHDATSLKIHGSFSPKEKFTKKQRHSRKSIAKGPVLSCKLPKRRLALPLPVQTLRLKRLDLEKPTKLFSPTSEVDAVGNPNPFSAATTTNPFTKGALVFHSREWLASQQKELIKWLNALLTPPAELATHASLPQVLAYVVLTDSSQLTSDGFEKLPDQIIFQSLIKEQSRQGTQPVVDSILNIAELWEKSCRSKDLTLAPSRELVSCLYNTKNRLDALRRAACTLFRSAPVLEVLAKVAGHIENKQLAIRSEINLSKDVGLKRRVLELLLSYNPLWLRLGLEAVYGETIPLHSNSDMVGLATFIKNRLLSDPYIVRTHSHPTIRHMFTQGYEEAMHEFTLKKLLNLVFFLDQAKTRKLIAHDPCLFCKNSHFKSSKEMLLEFSREFLAGTGYIIKHLSYLGYHVSHKQTFLDEFDYAVTSLAIDLRDGIRLTRVMEIILQDCSLSVKLRTPPISILQKIHNVDVALSALHKAGFQLSCDIAAKDIVEGHKEKTLSLLWQLIYKFRAPLFTRSANTIQDWWRRTHLKREITRRIKRRHKTAAETIQAFWRGYCARKHARAMKDELTRACTVIQGAFREHQREKTRQIEFRRATAALTIQAFWRGYCARKHARGMKEELTQACTVLQRVFRAYQREKTRQIEFRRATAALTIQAFWRGYCARKHARAMKEELTRACTVIQRVFRAYQREKTRQIELRRATAALTIQAFWRGYCARKHARAMKEELTRACTVIQRVFRAYQREKTRQIELRRATAALTIQAFWRGYCARKHARAMKEELTRACTVIQRVFRAYQRKKTRQIELRRATAALTIQAFWRGYCARKHARAMKEELTRACTVIQRVFRAYQRKKTRQIELRRATAALTIQAFWRGYCARKHARAMKEELTRACTVIQRVFRAHLRRATAALTIQAFWRGYCARKHAQAMKEELTRACTVIQRVFRAHQREKTHKIELRRATATLTIQTLWRGYCSRKHARAMKEEITYQKELHRETSALTIQTFWRGYLSRRHFQKKKEEHACVLIQKLWRGYTVRKSRMVLPLLNKTPNPCLTLRHRFDKSIELLESNCSVGDLWRVLINLDTVTQLSPTLCKEASERRVADRLCAILESGNRSSAYTHVYETATKILINLVVDSVASDIMFQSLTLENLANTMHRTLSVSLSSKIPQLFCTCCTLLWLLGSNPVRKEPLHPPTVPTTLSTAWAAPHFMFSEPSMTSCTLYSAPMRTPLSIGLLGSHCLMFSRTNENSHFLPLEKATQQWRAIYNIPKYVTQLQFYLTRTKWEFMDSVDSKPSQQRDIYCSLQSKTKLSLPASKPSWSLKNKGRPRTFQTPGHAIKVLLKTFQARPP</sequence>
<dbReference type="SMART" id="SM00033">
    <property type="entry name" value="CH"/>
    <property type="match status" value="1"/>
</dbReference>
<accession>A0A7R9F3R2</accession>
<evidence type="ECO:0000256" key="6">
    <source>
        <dbReference type="ARBA" id="ARBA00022737"/>
    </source>
</evidence>
<dbReference type="Gene3D" id="1.20.5.190">
    <property type="match status" value="10"/>
</dbReference>
<evidence type="ECO:0000313" key="14">
    <source>
        <dbReference type="EMBL" id="CAD7446462.1"/>
    </source>
</evidence>
<keyword evidence="3" id="KW-0963">Cytoplasm</keyword>
<dbReference type="InterPro" id="IPR001715">
    <property type="entry name" value="CH_dom"/>
</dbReference>
<dbReference type="GO" id="GO:0005737">
    <property type="term" value="C:cytoplasm"/>
    <property type="evidence" value="ECO:0007669"/>
    <property type="project" value="UniProtKB-SubCell"/>
</dbReference>
<dbReference type="CDD" id="cd21223">
    <property type="entry name" value="CH_ASPM_rpt1"/>
    <property type="match status" value="1"/>
</dbReference>
<dbReference type="PROSITE" id="PS50096">
    <property type="entry name" value="IQ"/>
    <property type="match status" value="11"/>
</dbReference>
<keyword evidence="9" id="KW-0175">Coiled coil</keyword>
<keyword evidence="10" id="KW-0539">Nucleus</keyword>
<dbReference type="PANTHER" id="PTHR22706">
    <property type="entry name" value="ASSEMBLY FACTOR FOR SPINDLE MICROTUBULES"/>
    <property type="match status" value="1"/>
</dbReference>
<dbReference type="FunFam" id="1.10.418.10:FF:000051">
    <property type="entry name" value="Abnormal spindle-like microcephaly-associated protein homolog"/>
    <property type="match status" value="1"/>
</dbReference>
<dbReference type="InterPro" id="IPR031549">
    <property type="entry name" value="ASH"/>
</dbReference>
<evidence type="ECO:0000256" key="2">
    <source>
        <dbReference type="ARBA" id="ARBA00004496"/>
    </source>
</evidence>
<dbReference type="Gene3D" id="1.10.418.10">
    <property type="entry name" value="Calponin-like domain"/>
    <property type="match status" value="1"/>
</dbReference>
<organism evidence="14">
    <name type="scientific">Timema bartmani</name>
    <dbReference type="NCBI Taxonomy" id="61472"/>
    <lineage>
        <taxon>Eukaryota</taxon>
        <taxon>Metazoa</taxon>
        <taxon>Ecdysozoa</taxon>
        <taxon>Arthropoda</taxon>
        <taxon>Hexapoda</taxon>
        <taxon>Insecta</taxon>
        <taxon>Pterygota</taxon>
        <taxon>Neoptera</taxon>
        <taxon>Polyneoptera</taxon>
        <taxon>Phasmatodea</taxon>
        <taxon>Timematodea</taxon>
        <taxon>Timematoidea</taxon>
        <taxon>Timematidae</taxon>
        <taxon>Timema</taxon>
    </lineage>
</organism>
<dbReference type="PANTHER" id="PTHR22706:SF1">
    <property type="entry name" value="ASSEMBLY FACTOR FOR SPINDLE MICROTUBULES"/>
    <property type="match status" value="1"/>
</dbReference>
<dbReference type="SUPFAM" id="SSF52540">
    <property type="entry name" value="P-loop containing nucleoside triphosphate hydrolases"/>
    <property type="match status" value="1"/>
</dbReference>
<evidence type="ECO:0000259" key="13">
    <source>
        <dbReference type="PROSITE" id="PS50021"/>
    </source>
</evidence>
<protein>
    <recommendedName>
        <fullName evidence="13">Calponin-homology (CH) domain-containing protein</fullName>
    </recommendedName>
</protein>
<evidence type="ECO:0000256" key="12">
    <source>
        <dbReference type="SAM" id="MobiDB-lite"/>
    </source>
</evidence>
<dbReference type="SMART" id="SM00015">
    <property type="entry name" value="IQ"/>
    <property type="match status" value="19"/>
</dbReference>
<dbReference type="GO" id="GO:0051295">
    <property type="term" value="P:establishment of meiotic spindle localization"/>
    <property type="evidence" value="ECO:0007669"/>
    <property type="project" value="TreeGrafter"/>
</dbReference>
<evidence type="ECO:0000256" key="5">
    <source>
        <dbReference type="ARBA" id="ARBA00022618"/>
    </source>
</evidence>
<evidence type="ECO:0000256" key="8">
    <source>
        <dbReference type="ARBA" id="ARBA00022860"/>
    </source>
</evidence>
<evidence type="ECO:0000256" key="10">
    <source>
        <dbReference type="ARBA" id="ARBA00023242"/>
    </source>
</evidence>
<dbReference type="Pfam" id="PF00307">
    <property type="entry name" value="CH"/>
    <property type="match status" value="1"/>
</dbReference>